<feature type="compositionally biased region" description="Low complexity" evidence="1">
    <location>
        <begin position="1"/>
        <end position="13"/>
    </location>
</feature>
<gene>
    <name evidence="2" type="ORF">GCM10009864_46060</name>
</gene>
<evidence type="ECO:0000313" key="3">
    <source>
        <dbReference type="Proteomes" id="UP001500994"/>
    </source>
</evidence>
<reference evidence="3" key="1">
    <citation type="journal article" date="2019" name="Int. J. Syst. Evol. Microbiol.">
        <title>The Global Catalogue of Microorganisms (GCM) 10K type strain sequencing project: providing services to taxonomists for standard genome sequencing and annotation.</title>
        <authorList>
            <consortium name="The Broad Institute Genomics Platform"/>
            <consortium name="The Broad Institute Genome Sequencing Center for Infectious Disease"/>
            <person name="Wu L."/>
            <person name="Ma J."/>
        </authorList>
    </citation>
    <scope>NUCLEOTIDE SEQUENCE [LARGE SCALE GENOMIC DNA]</scope>
    <source>
        <strain evidence="3">JCM 16374</strain>
    </source>
</reference>
<keyword evidence="3" id="KW-1185">Reference proteome</keyword>
<accession>A0ABP6EKE8</accession>
<organism evidence="2 3">
    <name type="scientific">Streptomyces lunalinharesii</name>
    <dbReference type="NCBI Taxonomy" id="333384"/>
    <lineage>
        <taxon>Bacteria</taxon>
        <taxon>Bacillati</taxon>
        <taxon>Actinomycetota</taxon>
        <taxon>Actinomycetes</taxon>
        <taxon>Kitasatosporales</taxon>
        <taxon>Streptomycetaceae</taxon>
        <taxon>Streptomyces</taxon>
    </lineage>
</organism>
<sequence length="88" mass="9573">MTPWSHPWTTSTPRHVAERQTPIPGEDYPYALEGSHSASLTEGAPHDCPMASPTFPPRTVGTGSHLLPLLEADPHPRTGALHSSRKRT</sequence>
<feature type="region of interest" description="Disordered" evidence="1">
    <location>
        <begin position="1"/>
        <end position="88"/>
    </location>
</feature>
<evidence type="ECO:0000313" key="2">
    <source>
        <dbReference type="EMBL" id="GAA2670731.1"/>
    </source>
</evidence>
<proteinExistence type="predicted"/>
<dbReference type="Proteomes" id="UP001500994">
    <property type="component" value="Unassembled WGS sequence"/>
</dbReference>
<evidence type="ECO:0000256" key="1">
    <source>
        <dbReference type="SAM" id="MobiDB-lite"/>
    </source>
</evidence>
<comment type="caution">
    <text evidence="2">The sequence shown here is derived from an EMBL/GenBank/DDBJ whole genome shotgun (WGS) entry which is preliminary data.</text>
</comment>
<dbReference type="EMBL" id="BAAARK010000015">
    <property type="protein sequence ID" value="GAA2670731.1"/>
    <property type="molecule type" value="Genomic_DNA"/>
</dbReference>
<protein>
    <submittedName>
        <fullName evidence="2">Uncharacterized protein</fullName>
    </submittedName>
</protein>
<name>A0ABP6EKE8_9ACTN</name>